<sequence length="390" mass="45025">MNRATLEARFLKITKIFAKLNGVWPDQNKVKFILWAMVYITMGSSIIVQVARVIHIGSLEVVIEQSSLIGAGFLMIIKHGNYVLNAKKLKSLLNDMSEDWAINRLEEEFAIMATYANRGSILAMFYFVNACICAFLFLQLPWTARLVHMMKPHNTSSPMLYTIPAYYFVEDDRKYYYYIQMYLGLSIYVVLIVFIGCDTCYMVLVQHACGLLTVTGYRYKNAINDLSFNTKDSEKKAKETYERVRFSIQAHQRAIMFLEKIESTHVTYLFMCMGIVVLCVSITMAQIATMEICVDFYKFISFLVIQFLHLFCLTMQGQFIINSSDEIYDAIYEALWYNTNPKTQALYLLALRRSLTPCYLTAGGLIRLNMESFSEVIKLCVSYYTVLRST</sequence>
<dbReference type="AlphaFoldDB" id="A0A6J3LA10"/>
<evidence type="ECO:0000256" key="9">
    <source>
        <dbReference type="ARBA" id="ARBA00023224"/>
    </source>
</evidence>
<keyword evidence="4 10" id="KW-0812">Transmembrane</keyword>
<name>A0A6J3LA10_9HYME</name>
<comment type="subcellular location">
    <subcellularLocation>
        <location evidence="1 10">Cell membrane</location>
        <topology evidence="1 10">Multi-pass membrane protein</topology>
    </subcellularLocation>
</comment>
<evidence type="ECO:0000256" key="4">
    <source>
        <dbReference type="ARBA" id="ARBA00022692"/>
    </source>
</evidence>
<evidence type="ECO:0000256" key="8">
    <source>
        <dbReference type="ARBA" id="ARBA00023170"/>
    </source>
</evidence>
<evidence type="ECO:0000313" key="12">
    <source>
        <dbReference type="RefSeq" id="XP_033362443.1"/>
    </source>
</evidence>
<feature type="transmembrane region" description="Helical" evidence="10">
    <location>
        <begin position="266"/>
        <end position="290"/>
    </location>
</feature>
<evidence type="ECO:0000256" key="2">
    <source>
        <dbReference type="ARBA" id="ARBA00022475"/>
    </source>
</evidence>
<evidence type="ECO:0000256" key="1">
    <source>
        <dbReference type="ARBA" id="ARBA00004651"/>
    </source>
</evidence>
<keyword evidence="5 10" id="KW-0552">Olfaction</keyword>
<comment type="similarity">
    <text evidence="10">Belongs to the insect chemoreceptor superfamily. Heteromeric odorant receptor channel (TC 1.A.69) family.</text>
</comment>
<dbReference type="GeneID" id="117240531"/>
<evidence type="ECO:0000256" key="6">
    <source>
        <dbReference type="ARBA" id="ARBA00022989"/>
    </source>
</evidence>
<keyword evidence="7 10" id="KW-0472">Membrane</keyword>
<dbReference type="PANTHER" id="PTHR21137:SF35">
    <property type="entry name" value="ODORANT RECEPTOR 19A-RELATED"/>
    <property type="match status" value="1"/>
</dbReference>
<keyword evidence="6 10" id="KW-1133">Transmembrane helix</keyword>
<keyword evidence="2" id="KW-1003">Cell membrane</keyword>
<accession>A0A6J3LA10</accession>
<dbReference type="PANTHER" id="PTHR21137">
    <property type="entry name" value="ODORANT RECEPTOR"/>
    <property type="match status" value="1"/>
</dbReference>
<dbReference type="GO" id="GO:0004984">
    <property type="term" value="F:olfactory receptor activity"/>
    <property type="evidence" value="ECO:0007669"/>
    <property type="project" value="InterPro"/>
</dbReference>
<dbReference type="GO" id="GO:0007165">
    <property type="term" value="P:signal transduction"/>
    <property type="evidence" value="ECO:0007669"/>
    <property type="project" value="UniProtKB-KW"/>
</dbReference>
<protein>
    <recommendedName>
        <fullName evidence="10">Odorant receptor</fullName>
    </recommendedName>
</protein>
<keyword evidence="8 10" id="KW-0675">Receptor</keyword>
<comment type="caution">
    <text evidence="10">Lacks conserved residue(s) required for the propagation of feature annotation.</text>
</comment>
<dbReference type="GO" id="GO:0005886">
    <property type="term" value="C:plasma membrane"/>
    <property type="evidence" value="ECO:0007669"/>
    <property type="project" value="UniProtKB-SubCell"/>
</dbReference>
<feature type="transmembrane region" description="Helical" evidence="10">
    <location>
        <begin position="32"/>
        <end position="54"/>
    </location>
</feature>
<dbReference type="InterPro" id="IPR004117">
    <property type="entry name" value="7tm6_olfct_rcpt"/>
</dbReference>
<keyword evidence="9 10" id="KW-0807">Transducer</keyword>
<evidence type="ECO:0000256" key="5">
    <source>
        <dbReference type="ARBA" id="ARBA00022725"/>
    </source>
</evidence>
<reference evidence="12" key="1">
    <citation type="submission" date="2025-08" db="UniProtKB">
        <authorList>
            <consortium name="RefSeq"/>
        </authorList>
    </citation>
    <scope>IDENTIFICATION</scope>
    <source>
        <tissue evidence="12">Muscle</tissue>
    </source>
</reference>
<evidence type="ECO:0000313" key="11">
    <source>
        <dbReference type="Proteomes" id="UP000504631"/>
    </source>
</evidence>
<feature type="transmembrane region" description="Helical" evidence="10">
    <location>
        <begin position="296"/>
        <end position="314"/>
    </location>
</feature>
<gene>
    <name evidence="12" type="primary">LOC117240531</name>
</gene>
<organism evidence="11 12">
    <name type="scientific">Bombus vosnesenskii</name>
    <dbReference type="NCBI Taxonomy" id="207650"/>
    <lineage>
        <taxon>Eukaryota</taxon>
        <taxon>Metazoa</taxon>
        <taxon>Ecdysozoa</taxon>
        <taxon>Arthropoda</taxon>
        <taxon>Hexapoda</taxon>
        <taxon>Insecta</taxon>
        <taxon>Pterygota</taxon>
        <taxon>Neoptera</taxon>
        <taxon>Endopterygota</taxon>
        <taxon>Hymenoptera</taxon>
        <taxon>Apocrita</taxon>
        <taxon>Aculeata</taxon>
        <taxon>Apoidea</taxon>
        <taxon>Anthophila</taxon>
        <taxon>Apidae</taxon>
        <taxon>Bombus</taxon>
        <taxon>Pyrobombus</taxon>
    </lineage>
</organism>
<dbReference type="GO" id="GO:0005549">
    <property type="term" value="F:odorant binding"/>
    <property type="evidence" value="ECO:0007669"/>
    <property type="project" value="InterPro"/>
</dbReference>
<evidence type="ECO:0000256" key="7">
    <source>
        <dbReference type="ARBA" id="ARBA00023136"/>
    </source>
</evidence>
<dbReference type="Proteomes" id="UP000504631">
    <property type="component" value="Unplaced"/>
</dbReference>
<evidence type="ECO:0000256" key="10">
    <source>
        <dbReference type="RuleBase" id="RU351113"/>
    </source>
</evidence>
<dbReference type="RefSeq" id="XP_033362443.1">
    <property type="nucleotide sequence ID" value="XM_033506552.1"/>
</dbReference>
<dbReference type="KEGG" id="bvk:117240531"/>
<proteinExistence type="inferred from homology"/>
<evidence type="ECO:0000256" key="3">
    <source>
        <dbReference type="ARBA" id="ARBA00022606"/>
    </source>
</evidence>
<keyword evidence="11" id="KW-1185">Reference proteome</keyword>
<keyword evidence="3 10" id="KW-0716">Sensory transduction</keyword>
<feature type="transmembrane region" description="Helical" evidence="10">
    <location>
        <begin position="121"/>
        <end position="142"/>
    </location>
</feature>
<dbReference type="Pfam" id="PF02949">
    <property type="entry name" value="7tm_6"/>
    <property type="match status" value="1"/>
</dbReference>
<feature type="transmembrane region" description="Helical" evidence="10">
    <location>
        <begin position="66"/>
        <end position="84"/>
    </location>
</feature>
<feature type="transmembrane region" description="Helical" evidence="10">
    <location>
        <begin position="175"/>
        <end position="197"/>
    </location>
</feature>